<accession>A0A8S5PEE3</accession>
<keyword evidence="1" id="KW-0175">Coiled coil</keyword>
<reference evidence="2" key="1">
    <citation type="journal article" date="2021" name="Proc. Natl. Acad. Sci. U.S.A.">
        <title>A Catalog of Tens of Thousands of Viruses from Human Metagenomes Reveals Hidden Associations with Chronic Diseases.</title>
        <authorList>
            <person name="Tisza M.J."/>
            <person name="Buck C.B."/>
        </authorList>
    </citation>
    <scope>NUCLEOTIDE SEQUENCE</scope>
    <source>
        <strain evidence="2">CtuQh21</strain>
    </source>
</reference>
<proteinExistence type="predicted"/>
<evidence type="ECO:0000313" key="2">
    <source>
        <dbReference type="EMBL" id="DAE05559.1"/>
    </source>
</evidence>
<dbReference type="EMBL" id="BK015412">
    <property type="protein sequence ID" value="DAE05559.1"/>
    <property type="molecule type" value="Genomic_DNA"/>
</dbReference>
<feature type="coiled-coil region" evidence="1">
    <location>
        <begin position="111"/>
        <end position="138"/>
    </location>
</feature>
<name>A0A8S5PEE3_9CAUD</name>
<evidence type="ECO:0000256" key="1">
    <source>
        <dbReference type="SAM" id="Coils"/>
    </source>
</evidence>
<sequence>MDLDKLLEQIKLKEELLLIEKSTTKEQQEQAKTLSQQSETQKIMAKHKEELAKKEEYRNLLKAYTSSESLGLKGVDYIRDEHGDKTDKLGYRDAEKKQYVEITDFKNQEYARDLLNQQEKLKTEYAEAQENYAKQLELVKSHSANVYKQRQNDSRAYRAELEKRKADVQKYVEDVRRILSSVPSAHRAYGGELTNGRVALVGENGPEQIIARASSYVQPRNAVSNHSVVNTTNTQSYNLNMGDAHFGPFATIDDMLAALKSKLTYHF</sequence>
<protein>
    <submittedName>
        <fullName evidence="2">Uncharacterized protein</fullName>
    </submittedName>
</protein>
<organism evidence="2">
    <name type="scientific">Podoviridae sp. ctuQh21</name>
    <dbReference type="NCBI Taxonomy" id="2825284"/>
    <lineage>
        <taxon>Viruses</taxon>
        <taxon>Duplodnaviria</taxon>
        <taxon>Heunggongvirae</taxon>
        <taxon>Uroviricota</taxon>
        <taxon>Caudoviricetes</taxon>
    </lineage>
</organism>